<keyword evidence="1" id="KW-0812">Transmembrane</keyword>
<accession>A0A6N4TI81</accession>
<evidence type="ECO:0000313" key="3">
    <source>
        <dbReference type="EMBL" id="BBK22427.1"/>
    </source>
</evidence>
<organism evidence="3 4">
    <name type="scientific">Amedibacterium intestinale</name>
    <dbReference type="NCBI Taxonomy" id="2583452"/>
    <lineage>
        <taxon>Bacteria</taxon>
        <taxon>Bacillati</taxon>
        <taxon>Bacillota</taxon>
        <taxon>Erysipelotrichia</taxon>
        <taxon>Erysipelotrichales</taxon>
        <taxon>Erysipelotrichaceae</taxon>
        <taxon>Amedibacterium</taxon>
    </lineage>
</organism>
<gene>
    <name evidence="3" type="ORF">Aargi30884_13300</name>
</gene>
<feature type="transmembrane region" description="Helical" evidence="1">
    <location>
        <begin position="210"/>
        <end position="230"/>
    </location>
</feature>
<dbReference type="RefSeq" id="WP_163051787.1">
    <property type="nucleotide sequence ID" value="NZ_AP019695.1"/>
</dbReference>
<keyword evidence="2" id="KW-0732">Signal</keyword>
<reference evidence="4" key="1">
    <citation type="submission" date="2019-05" db="EMBL/GenBank/DDBJ databases">
        <title>Complete genome sequencing of Absiella argi strain JCM 30884.</title>
        <authorList>
            <person name="Sakamoto M."/>
            <person name="Murakami T."/>
            <person name="Mori H."/>
        </authorList>
    </citation>
    <scope>NUCLEOTIDE SEQUENCE [LARGE SCALE GENOMIC DNA]</scope>
    <source>
        <strain evidence="4">JCM 30884</strain>
    </source>
</reference>
<keyword evidence="1" id="KW-0472">Membrane</keyword>
<protein>
    <submittedName>
        <fullName evidence="3">Uncharacterized protein</fullName>
    </submittedName>
</protein>
<keyword evidence="1" id="KW-1133">Transmembrane helix</keyword>
<evidence type="ECO:0000256" key="1">
    <source>
        <dbReference type="SAM" id="Phobius"/>
    </source>
</evidence>
<feature type="signal peptide" evidence="2">
    <location>
        <begin position="1"/>
        <end position="19"/>
    </location>
</feature>
<dbReference type="Proteomes" id="UP000464754">
    <property type="component" value="Chromosome"/>
</dbReference>
<sequence>MKNKLLITLGLCLALAGNAAGIKAEEESPLISFDGDSENYFEFSTDKDELTDKFTGMMPGEKRSETFTLVNNDKREMKFYLNTQVLKDLGGDKAAGAVYDISFARDGEIFYEGTIGGEDGSLLDLSGNSMGENMLMATLKENQTSDITMSIGIDGDSMGNNYQNTAGELQFKFSVQYDDPVVQEPTIVEKVVKLPGKVIEGVKTGVQANVMPLVIVLVISAGVIIGFIVMKKKQAKEGE</sequence>
<evidence type="ECO:0000313" key="4">
    <source>
        <dbReference type="Proteomes" id="UP000464754"/>
    </source>
</evidence>
<dbReference type="AlphaFoldDB" id="A0A6N4TI81"/>
<evidence type="ECO:0000256" key="2">
    <source>
        <dbReference type="SAM" id="SignalP"/>
    </source>
</evidence>
<proteinExistence type="predicted"/>
<dbReference type="KEGG" id="aarg:Aargi30884_13300"/>
<feature type="chain" id="PRO_5038765173" evidence="2">
    <location>
        <begin position="20"/>
        <end position="239"/>
    </location>
</feature>
<name>A0A6N4TI81_9FIRM</name>
<dbReference type="EMBL" id="AP019695">
    <property type="protein sequence ID" value="BBK22427.1"/>
    <property type="molecule type" value="Genomic_DNA"/>
</dbReference>
<keyword evidence="4" id="KW-1185">Reference proteome</keyword>